<evidence type="ECO:0000313" key="1">
    <source>
        <dbReference type="EMBL" id="SDE37160.1"/>
    </source>
</evidence>
<keyword evidence="2" id="KW-1185">Reference proteome</keyword>
<gene>
    <name evidence="1" type="ORF">SAMN05421544_1084</name>
</gene>
<dbReference type="OrthoDB" id="9773332at2"/>
<dbReference type="Pfam" id="PF09674">
    <property type="entry name" value="DUF2400"/>
    <property type="match status" value="1"/>
</dbReference>
<dbReference type="NCBIfam" id="TIGR02757">
    <property type="entry name" value="TIGR02757 family protein"/>
    <property type="match status" value="1"/>
</dbReference>
<organism evidence="1 2">
    <name type="scientific">Riemerella columbipharyngis</name>
    <dbReference type="NCBI Taxonomy" id="1071918"/>
    <lineage>
        <taxon>Bacteria</taxon>
        <taxon>Pseudomonadati</taxon>
        <taxon>Bacteroidota</taxon>
        <taxon>Flavobacteriia</taxon>
        <taxon>Flavobacteriales</taxon>
        <taxon>Weeksellaceae</taxon>
        <taxon>Riemerella</taxon>
    </lineage>
</organism>
<sequence length="253" mass="29686">MTLTELKNFLDEKADQYNNVEFIADDPVQIPHSFSIRQDIEISAFFAATIAWGNRKSIIKNAKSIVSIMENSPYDFVMNYSSRDLDLGAKALHRTFNTDDFVFFIKNLRRVYCEYSSMEDLFLLDPEEQNFYHALERFRSYFVNNEVHRSVKHISSTYKNSAAKRLMMFLRWMVRRDSRGVDFGLWDRISPAYLSIPLDVHTGNIARKLKLVTRKQNDWKTVEELDKKIRKMNPKDPALYDYALFGLGVSEGF</sequence>
<dbReference type="RefSeq" id="WP_092736486.1">
    <property type="nucleotide sequence ID" value="NZ_FNAS01000008.1"/>
</dbReference>
<protein>
    <submittedName>
        <fullName evidence="1">TIGR02757 family protein</fullName>
    </submittedName>
</protein>
<dbReference type="EMBL" id="FNAS01000008">
    <property type="protein sequence ID" value="SDE37160.1"/>
    <property type="molecule type" value="Genomic_DNA"/>
</dbReference>
<name>A0A1G7CEJ5_9FLAO</name>
<accession>A0A1G7CEJ5</accession>
<dbReference type="STRING" id="1071918.SAMN05421544_1084"/>
<proteinExistence type="predicted"/>
<reference evidence="1 2" key="1">
    <citation type="submission" date="2016-10" db="EMBL/GenBank/DDBJ databases">
        <authorList>
            <person name="de Groot N.N."/>
        </authorList>
    </citation>
    <scope>NUCLEOTIDE SEQUENCE [LARGE SCALE GENOMIC DNA]</scope>
    <source>
        <strain evidence="1 2">DSM 24015</strain>
    </source>
</reference>
<dbReference type="AlphaFoldDB" id="A0A1G7CEJ5"/>
<dbReference type="Proteomes" id="UP000198517">
    <property type="component" value="Unassembled WGS sequence"/>
</dbReference>
<dbReference type="InterPro" id="IPR014127">
    <property type="entry name" value="CHP02757"/>
</dbReference>
<evidence type="ECO:0000313" key="2">
    <source>
        <dbReference type="Proteomes" id="UP000198517"/>
    </source>
</evidence>